<evidence type="ECO:0000256" key="5">
    <source>
        <dbReference type="ARBA" id="ARBA00023274"/>
    </source>
</evidence>
<dbReference type="Gene3D" id="3.30.420.80">
    <property type="entry name" value="Ribosomal protein S11"/>
    <property type="match status" value="1"/>
</dbReference>
<dbReference type="GO" id="GO:1990904">
    <property type="term" value="C:ribonucleoprotein complex"/>
    <property type="evidence" value="ECO:0007669"/>
    <property type="project" value="UniProtKB-KW"/>
</dbReference>
<dbReference type="PANTHER" id="PTHR11759">
    <property type="entry name" value="40S RIBOSOMAL PROTEIN S14/30S RIBOSOMAL PROTEIN S11"/>
    <property type="match status" value="1"/>
</dbReference>
<evidence type="ECO:0000256" key="3">
    <source>
        <dbReference type="ARBA" id="ARBA00022884"/>
    </source>
</evidence>
<keyword evidence="3 6" id="KW-0694">RNA-binding</keyword>
<reference evidence="7 8" key="1">
    <citation type="submission" date="2018-02" db="EMBL/GenBank/DDBJ databases">
        <title>Genomic Reconstructions from Amazon Rainforest and Pasture Soil Reveal Novel Insights into the Physiology of Candidate Phyla in Tropical Sites.</title>
        <authorList>
            <person name="Kroeger M.E."/>
            <person name="Delmont T."/>
            <person name="Eren A.M."/>
            <person name="Guo J."/>
            <person name="Meyer K.M."/>
            <person name="Khan K."/>
            <person name="Rodrigues J.L.M."/>
            <person name="Bohannan B.J.M."/>
            <person name="Tringe S."/>
            <person name="Borges C.D."/>
            <person name="Tiedje J."/>
            <person name="Tsai S.M."/>
            <person name="Nusslein K."/>
        </authorList>
    </citation>
    <scope>NUCLEOTIDE SEQUENCE [LARGE SCALE GENOMIC DNA]</scope>
    <source>
        <strain evidence="7">Amazon FNV 2010 28 9</strain>
    </source>
</reference>
<proteinExistence type="inferred from homology"/>
<dbReference type="InterPro" id="IPR019981">
    <property type="entry name" value="Ribosomal_uS11_bac-type"/>
</dbReference>
<evidence type="ECO:0000256" key="6">
    <source>
        <dbReference type="HAMAP-Rule" id="MF_01310"/>
    </source>
</evidence>
<evidence type="ECO:0000313" key="7">
    <source>
        <dbReference type="EMBL" id="PWU23140.1"/>
    </source>
</evidence>
<dbReference type="GO" id="GO:0003735">
    <property type="term" value="F:structural constituent of ribosome"/>
    <property type="evidence" value="ECO:0007669"/>
    <property type="project" value="InterPro"/>
</dbReference>
<dbReference type="InterPro" id="IPR001971">
    <property type="entry name" value="Ribosomal_uS11"/>
</dbReference>
<evidence type="ECO:0000313" key="8">
    <source>
        <dbReference type="Proteomes" id="UP000246104"/>
    </source>
</evidence>
<dbReference type="PIRSF" id="PIRSF002131">
    <property type="entry name" value="Ribosomal_S11"/>
    <property type="match status" value="1"/>
</dbReference>
<dbReference type="AlphaFoldDB" id="A0A317JNE3"/>
<dbReference type="HAMAP" id="MF_01310">
    <property type="entry name" value="Ribosomal_uS11"/>
    <property type="match status" value="1"/>
</dbReference>
<comment type="similarity">
    <text evidence="1 6">Belongs to the universal ribosomal protein uS11 family.</text>
</comment>
<dbReference type="NCBIfam" id="TIGR03632">
    <property type="entry name" value="uS11_bact"/>
    <property type="match status" value="1"/>
</dbReference>
<accession>A0A317JNE3</accession>
<dbReference type="Pfam" id="PF00411">
    <property type="entry name" value="Ribosomal_S11"/>
    <property type="match status" value="1"/>
</dbReference>
<keyword evidence="2 6" id="KW-0699">rRNA-binding</keyword>
<sequence length="125" mass="13508">MAVQKQSAKKIVAKGRVYVQATFNNTIVTVTDERGNALCWGSSGHVGFSGSRKSTPYAATVTVEKAVDKMKDFGVKSVDVYIKGPGPGRDAVLRVIKSRGIRVTMIADVTPIPHNGTRPRKQRHG</sequence>
<evidence type="ECO:0000256" key="4">
    <source>
        <dbReference type="ARBA" id="ARBA00022980"/>
    </source>
</evidence>
<organism evidence="7 8">
    <name type="scientific">Candidatus Cerribacteria bacterium 'Amazon FNV 2010 28 9'</name>
    <dbReference type="NCBI Taxonomy" id="2081795"/>
    <lineage>
        <taxon>Bacteria</taxon>
        <taxon>Candidatus Cerribacteria</taxon>
    </lineage>
</organism>
<comment type="subunit">
    <text evidence="6">Part of the 30S ribosomal subunit. Interacts with proteins S7 and S18. Binds to IF-3.</text>
</comment>
<dbReference type="SUPFAM" id="SSF53137">
    <property type="entry name" value="Translational machinery components"/>
    <property type="match status" value="1"/>
</dbReference>
<comment type="caution">
    <text evidence="7">The sequence shown here is derived from an EMBL/GenBank/DDBJ whole genome shotgun (WGS) entry which is preliminary data.</text>
</comment>
<dbReference type="NCBIfam" id="NF003698">
    <property type="entry name" value="PRK05309.1"/>
    <property type="match status" value="1"/>
</dbReference>
<gene>
    <name evidence="6" type="primary">rpsK</name>
    <name evidence="7" type="ORF">C5B42_04105</name>
</gene>
<dbReference type="EMBL" id="PSRQ01000045">
    <property type="protein sequence ID" value="PWU23140.1"/>
    <property type="molecule type" value="Genomic_DNA"/>
</dbReference>
<evidence type="ECO:0000256" key="2">
    <source>
        <dbReference type="ARBA" id="ARBA00022730"/>
    </source>
</evidence>
<keyword evidence="4 6" id="KW-0689">Ribosomal protein</keyword>
<dbReference type="GO" id="GO:0019843">
    <property type="term" value="F:rRNA binding"/>
    <property type="evidence" value="ECO:0007669"/>
    <property type="project" value="UniProtKB-UniRule"/>
</dbReference>
<dbReference type="GO" id="GO:0005840">
    <property type="term" value="C:ribosome"/>
    <property type="evidence" value="ECO:0007669"/>
    <property type="project" value="UniProtKB-KW"/>
</dbReference>
<keyword evidence="5 6" id="KW-0687">Ribonucleoprotein</keyword>
<dbReference type="Proteomes" id="UP000246104">
    <property type="component" value="Unassembled WGS sequence"/>
</dbReference>
<protein>
    <recommendedName>
        <fullName evidence="6">Small ribosomal subunit protein uS11</fullName>
    </recommendedName>
</protein>
<comment type="function">
    <text evidence="6">Located on the platform of the 30S subunit, it bridges several disparate RNA helices of the 16S rRNA. Forms part of the Shine-Dalgarno cleft in the 70S ribosome.</text>
</comment>
<dbReference type="InterPro" id="IPR036967">
    <property type="entry name" value="Ribosomal_uS11_sf"/>
</dbReference>
<evidence type="ECO:0000256" key="1">
    <source>
        <dbReference type="ARBA" id="ARBA00006194"/>
    </source>
</evidence>
<name>A0A317JNE3_9BACT</name>
<dbReference type="GO" id="GO:0006412">
    <property type="term" value="P:translation"/>
    <property type="evidence" value="ECO:0007669"/>
    <property type="project" value="UniProtKB-UniRule"/>
</dbReference>